<evidence type="ECO:0000313" key="1">
    <source>
        <dbReference type="EMBL" id="PIZ00725.1"/>
    </source>
</evidence>
<evidence type="ECO:0000313" key="2">
    <source>
        <dbReference type="Proteomes" id="UP000229371"/>
    </source>
</evidence>
<dbReference type="EMBL" id="PFMI01000046">
    <property type="protein sequence ID" value="PIZ00725.1"/>
    <property type="molecule type" value="Genomic_DNA"/>
</dbReference>
<protein>
    <submittedName>
        <fullName evidence="1">Uncharacterized protein</fullName>
    </submittedName>
</protein>
<name>A0A2M7RML4_9BACT</name>
<dbReference type="AlphaFoldDB" id="A0A2M7RML4"/>
<gene>
    <name evidence="1" type="ORF">COY61_01740</name>
</gene>
<comment type="caution">
    <text evidence="1">The sequence shown here is derived from an EMBL/GenBank/DDBJ whole genome shotgun (WGS) entry which is preliminary data.</text>
</comment>
<accession>A0A2M7RML4</accession>
<sequence length="158" mass="18730">DCVFKKLKNYGFELERKTKAGFSWFEAKKNGSLGLTFLLIGKFEKNYFSWHFMKFFELRIKAGYLHPTEYNFENEKFVGIPISSAIAGIRQSFLNPKRKLDKQVLGEEMNKTRVKTYDNISVYIFGLKLPCLYDLFSFFYNIYGGIRVMLGRKYEIWD</sequence>
<reference evidence="2" key="1">
    <citation type="submission" date="2017-09" db="EMBL/GenBank/DDBJ databases">
        <title>Depth-based differentiation of microbial function through sediment-hosted aquifers and enrichment of novel symbionts in the deep terrestrial subsurface.</title>
        <authorList>
            <person name="Probst A.J."/>
            <person name="Ladd B."/>
            <person name="Jarett J.K."/>
            <person name="Geller-Mcgrath D.E."/>
            <person name="Sieber C.M.K."/>
            <person name="Emerson J.B."/>
            <person name="Anantharaman K."/>
            <person name="Thomas B.C."/>
            <person name="Malmstrom R."/>
            <person name="Stieglmeier M."/>
            <person name="Klingl A."/>
            <person name="Woyke T."/>
            <person name="Ryan C.M."/>
            <person name="Banfield J.F."/>
        </authorList>
    </citation>
    <scope>NUCLEOTIDE SEQUENCE [LARGE SCALE GENOMIC DNA]</scope>
</reference>
<feature type="non-terminal residue" evidence="1">
    <location>
        <position position="1"/>
    </location>
</feature>
<organism evidence="1 2">
    <name type="scientific">bacterium (Candidatus Gribaldobacteria) CG_4_10_14_0_8_um_filter_33_9</name>
    <dbReference type="NCBI Taxonomy" id="2014266"/>
    <lineage>
        <taxon>Bacteria</taxon>
        <taxon>Candidatus Gribaldobacteria</taxon>
    </lineage>
</organism>
<dbReference type="Proteomes" id="UP000229371">
    <property type="component" value="Unassembled WGS sequence"/>
</dbReference>
<proteinExistence type="predicted"/>